<evidence type="ECO:0000256" key="6">
    <source>
        <dbReference type="ARBA" id="ARBA00023015"/>
    </source>
</evidence>
<comment type="subcellular location">
    <subcellularLocation>
        <location evidence="1">Nucleus</location>
    </subcellularLocation>
</comment>
<keyword evidence="5" id="KW-0156">Chromatin regulator</keyword>
<evidence type="ECO:0000313" key="14">
    <source>
        <dbReference type="Proteomes" id="UP000502823"/>
    </source>
</evidence>
<dbReference type="GO" id="GO:0005634">
    <property type="term" value="C:nucleus"/>
    <property type="evidence" value="ECO:0007669"/>
    <property type="project" value="UniProtKB-SubCell"/>
</dbReference>
<dbReference type="InParanoid" id="A0A6L2PMS5"/>
<evidence type="ECO:0000256" key="1">
    <source>
        <dbReference type="ARBA" id="ARBA00004123"/>
    </source>
</evidence>
<dbReference type="Pfam" id="PF10523">
    <property type="entry name" value="BEN"/>
    <property type="match status" value="1"/>
</dbReference>
<keyword evidence="14" id="KW-1185">Reference proteome</keyword>
<proteinExistence type="inferred from homology"/>
<dbReference type="PANTHER" id="PTHR16243">
    <property type="entry name" value="BTG3-ASSOCIATED NUCLEAR PROTEIN BANP"/>
    <property type="match status" value="1"/>
</dbReference>
<protein>
    <recommendedName>
        <fullName evidence="3">Protein BANP</fullName>
    </recommendedName>
</protein>
<evidence type="ECO:0000256" key="7">
    <source>
        <dbReference type="ARBA" id="ARBA00023054"/>
    </source>
</evidence>
<dbReference type="EMBL" id="BLKM01008093">
    <property type="protein sequence ID" value="GFG32432.1"/>
    <property type="molecule type" value="Genomic_DNA"/>
</dbReference>
<organism evidence="13 14">
    <name type="scientific">Coptotermes formosanus</name>
    <name type="common">Formosan subterranean termite</name>
    <dbReference type="NCBI Taxonomy" id="36987"/>
    <lineage>
        <taxon>Eukaryota</taxon>
        <taxon>Metazoa</taxon>
        <taxon>Ecdysozoa</taxon>
        <taxon>Arthropoda</taxon>
        <taxon>Hexapoda</taxon>
        <taxon>Insecta</taxon>
        <taxon>Pterygota</taxon>
        <taxon>Neoptera</taxon>
        <taxon>Polyneoptera</taxon>
        <taxon>Dictyoptera</taxon>
        <taxon>Blattodea</taxon>
        <taxon>Blattoidea</taxon>
        <taxon>Termitoidae</taxon>
        <taxon>Rhinotermitidae</taxon>
        <taxon>Coptotermes</taxon>
    </lineage>
</organism>
<dbReference type="OrthoDB" id="10052653at2759"/>
<dbReference type="Gene3D" id="1.10.10.2590">
    <property type="entry name" value="BEN domain"/>
    <property type="match status" value="1"/>
</dbReference>
<evidence type="ECO:0000256" key="5">
    <source>
        <dbReference type="ARBA" id="ARBA00022853"/>
    </source>
</evidence>
<keyword evidence="4" id="KW-0678">Repressor</keyword>
<dbReference type="InterPro" id="IPR042343">
    <property type="entry name" value="BANP"/>
</dbReference>
<evidence type="ECO:0000256" key="8">
    <source>
        <dbReference type="ARBA" id="ARBA00023125"/>
    </source>
</evidence>
<dbReference type="PANTHER" id="PTHR16243:SF2">
    <property type="entry name" value="PROTEIN BANP"/>
    <property type="match status" value="1"/>
</dbReference>
<comment type="caution">
    <text evidence="13">The sequence shown here is derived from an EMBL/GenBank/DDBJ whole genome shotgun (WGS) entry which is preliminary data.</text>
</comment>
<evidence type="ECO:0000259" key="12">
    <source>
        <dbReference type="PROSITE" id="PS51457"/>
    </source>
</evidence>
<keyword evidence="10" id="KW-0539">Nucleus</keyword>
<keyword evidence="9" id="KW-0804">Transcription</keyword>
<evidence type="ECO:0000313" key="13">
    <source>
        <dbReference type="EMBL" id="GFG32432.1"/>
    </source>
</evidence>
<feature type="domain" description="BEN" evidence="12">
    <location>
        <begin position="166"/>
        <end position="262"/>
    </location>
</feature>
<dbReference type="GO" id="GO:0034504">
    <property type="term" value="P:protein localization to nucleus"/>
    <property type="evidence" value="ECO:0007669"/>
    <property type="project" value="TreeGrafter"/>
</dbReference>
<evidence type="ECO:0000256" key="3">
    <source>
        <dbReference type="ARBA" id="ARBA00015794"/>
    </source>
</evidence>
<comment type="similarity">
    <text evidence="2">Belongs to the BANP/SMAR1 family.</text>
</comment>
<evidence type="ECO:0000256" key="9">
    <source>
        <dbReference type="ARBA" id="ARBA00023163"/>
    </source>
</evidence>
<sequence>MSALPLLKRARVENTTILSAIEACSKEISNLKLAFDQRLASIENRMGLITAGSNTIITRMDALENFIQNCMKSDKFRHSCCEEVLQKMSAVEGMLRNKAVTQHIPCKDEMEISNTDLSSPVVLVRNHKPAQVSASLGLDSTLQVITLNSKTDFPEGSWLGDENNPEARVRCAITPSNLLHINTFCQTPEKMAVTLLDYLFPREVLAVSNLSGKGKHRKRQLDPLMIYGIRCHLLHKFNITERDWYRIKQNMDSKCRTAWKKKVRGLPLGGFKVIHTSQGDIRVLHATPEQLVRLQETHQIQVLSEDQILPVIHEQIMESEDTVVETADPLTLGCTDQTLTIVTSTGEVNVDVASITSDHRQLVENQDMHIEGAQILQIVDSGSLGVVEARDRVTEAVSSRNYLPIPTHQSASCSPRYSSSCQHIVLLLQLLGAVDFTSPSSDAVCVTS</sequence>
<keyword evidence="6" id="KW-0805">Transcription regulation</keyword>
<accession>A0A6L2PMS5</accession>
<evidence type="ECO:0000256" key="4">
    <source>
        <dbReference type="ARBA" id="ARBA00022491"/>
    </source>
</evidence>
<dbReference type="Proteomes" id="UP000502823">
    <property type="component" value="Unassembled WGS sequence"/>
</dbReference>
<dbReference type="FunFam" id="1.10.10.2590:FF:000001">
    <property type="entry name" value="protein BANP isoform X1"/>
    <property type="match status" value="1"/>
</dbReference>
<dbReference type="AlphaFoldDB" id="A0A6L2PMS5"/>
<dbReference type="PROSITE" id="PS51457">
    <property type="entry name" value="BEN"/>
    <property type="match status" value="1"/>
</dbReference>
<dbReference type="GO" id="GO:0003677">
    <property type="term" value="F:DNA binding"/>
    <property type="evidence" value="ECO:0007669"/>
    <property type="project" value="UniProtKB-KW"/>
</dbReference>
<reference evidence="14" key="1">
    <citation type="submission" date="2020-01" db="EMBL/GenBank/DDBJ databases">
        <title>Draft genome sequence of the Termite Coptotermes fromosanus.</title>
        <authorList>
            <person name="Itakura S."/>
            <person name="Yosikawa Y."/>
            <person name="Umezawa K."/>
        </authorList>
    </citation>
    <scope>NUCLEOTIDE SEQUENCE [LARGE SCALE GENOMIC DNA]</scope>
</reference>
<keyword evidence="11" id="KW-0131">Cell cycle</keyword>
<gene>
    <name evidence="13" type="ORF">Cfor_02532</name>
</gene>
<dbReference type="GO" id="GO:0006325">
    <property type="term" value="P:chromatin organization"/>
    <property type="evidence" value="ECO:0007669"/>
    <property type="project" value="UniProtKB-KW"/>
</dbReference>
<keyword evidence="7" id="KW-0175">Coiled coil</keyword>
<evidence type="ECO:0000256" key="11">
    <source>
        <dbReference type="ARBA" id="ARBA00023306"/>
    </source>
</evidence>
<dbReference type="SMART" id="SM01025">
    <property type="entry name" value="BEN"/>
    <property type="match status" value="1"/>
</dbReference>
<evidence type="ECO:0000256" key="2">
    <source>
        <dbReference type="ARBA" id="ARBA00009735"/>
    </source>
</evidence>
<dbReference type="InterPro" id="IPR018379">
    <property type="entry name" value="BEN_domain"/>
</dbReference>
<evidence type="ECO:0000256" key="10">
    <source>
        <dbReference type="ARBA" id="ARBA00023242"/>
    </source>
</evidence>
<name>A0A6L2PMS5_COPFO</name>
<dbReference type="GO" id="GO:0042177">
    <property type="term" value="P:negative regulation of protein catabolic process"/>
    <property type="evidence" value="ECO:0007669"/>
    <property type="project" value="TreeGrafter"/>
</dbReference>
<keyword evidence="8" id="KW-0238">DNA-binding</keyword>